<name>A0ACB7S203_HYAAI</name>
<organism evidence="1 2">
    <name type="scientific">Hyalomma asiaticum</name>
    <name type="common">Tick</name>
    <dbReference type="NCBI Taxonomy" id="266040"/>
    <lineage>
        <taxon>Eukaryota</taxon>
        <taxon>Metazoa</taxon>
        <taxon>Ecdysozoa</taxon>
        <taxon>Arthropoda</taxon>
        <taxon>Chelicerata</taxon>
        <taxon>Arachnida</taxon>
        <taxon>Acari</taxon>
        <taxon>Parasitiformes</taxon>
        <taxon>Ixodida</taxon>
        <taxon>Ixodoidea</taxon>
        <taxon>Ixodidae</taxon>
        <taxon>Hyalomminae</taxon>
        <taxon>Hyalomma</taxon>
    </lineage>
</organism>
<reference evidence="1" key="1">
    <citation type="submission" date="2020-05" db="EMBL/GenBank/DDBJ databases">
        <title>Large-scale comparative analyses of tick genomes elucidate their genetic diversity and vector capacities.</title>
        <authorList>
            <person name="Jia N."/>
            <person name="Wang J."/>
            <person name="Shi W."/>
            <person name="Du L."/>
            <person name="Sun Y."/>
            <person name="Zhan W."/>
            <person name="Jiang J."/>
            <person name="Wang Q."/>
            <person name="Zhang B."/>
            <person name="Ji P."/>
            <person name="Sakyi L.B."/>
            <person name="Cui X."/>
            <person name="Yuan T."/>
            <person name="Jiang B."/>
            <person name="Yang W."/>
            <person name="Lam T.T.-Y."/>
            <person name="Chang Q."/>
            <person name="Ding S."/>
            <person name="Wang X."/>
            <person name="Zhu J."/>
            <person name="Ruan X."/>
            <person name="Zhao L."/>
            <person name="Wei J."/>
            <person name="Que T."/>
            <person name="Du C."/>
            <person name="Cheng J."/>
            <person name="Dai P."/>
            <person name="Han X."/>
            <person name="Huang E."/>
            <person name="Gao Y."/>
            <person name="Liu J."/>
            <person name="Shao H."/>
            <person name="Ye R."/>
            <person name="Li L."/>
            <person name="Wei W."/>
            <person name="Wang X."/>
            <person name="Wang C."/>
            <person name="Yang T."/>
            <person name="Huo Q."/>
            <person name="Li W."/>
            <person name="Guo W."/>
            <person name="Chen H."/>
            <person name="Zhou L."/>
            <person name="Ni X."/>
            <person name="Tian J."/>
            <person name="Zhou Y."/>
            <person name="Sheng Y."/>
            <person name="Liu T."/>
            <person name="Pan Y."/>
            <person name="Xia L."/>
            <person name="Li J."/>
            <person name="Zhao F."/>
            <person name="Cao W."/>
        </authorList>
    </citation>
    <scope>NUCLEOTIDE SEQUENCE</scope>
    <source>
        <strain evidence="1">Hyas-2018</strain>
    </source>
</reference>
<sequence>MHAKEMPQAASTVSPPSGSGSTEPDIPSAQMFMSTVELAPECDDKEAHAEIMQSPVSTTEVLQSQNTSPVKKSFLQPVMDAPLKLKEILMDQKVPPRVQPLLNWPPDPSFGKELAARIREEKEAFSKAYGVVFEPGRSLKIAVAQRGSERSCVSSSRDEAIRSHNECKTEDTKPAVQLNTATDDSNIEERQEPSEIFAEVVDVRDIVHHEKQEAGASGHSGGAVYEETSEGQQEANVHASVSKGASSEQVDAGTCDSILPQPKMSHPGPKKCKLKERHGTAQASDTNNSPEKHVDESGKPAEVMKMKHHIVSNSKHEKSSLNPEPAIRMKGRTRESRRPQPRVLDTTRESRKTVLQEALRDSETVVRCEQKQPKGDTAWADRVKQLPKVTNGSPPEQSDARIAHLEQENAQLRAALEQLRAEFQSLRRSGSSAPPAPAPRELPAETPTPARSAKKRALTAQLRVKGTSRNSEVRLEIP</sequence>
<proteinExistence type="predicted"/>
<dbReference type="Proteomes" id="UP000821845">
    <property type="component" value="Chromosome 6"/>
</dbReference>
<protein>
    <submittedName>
        <fullName evidence="1">Uncharacterized protein</fullName>
    </submittedName>
</protein>
<comment type="caution">
    <text evidence="1">The sequence shown here is derived from an EMBL/GenBank/DDBJ whole genome shotgun (WGS) entry which is preliminary data.</text>
</comment>
<dbReference type="EMBL" id="CM023486">
    <property type="protein sequence ID" value="KAH6928064.1"/>
    <property type="molecule type" value="Genomic_DNA"/>
</dbReference>
<evidence type="ECO:0000313" key="1">
    <source>
        <dbReference type="EMBL" id="KAH6928064.1"/>
    </source>
</evidence>
<evidence type="ECO:0000313" key="2">
    <source>
        <dbReference type="Proteomes" id="UP000821845"/>
    </source>
</evidence>
<keyword evidence="2" id="KW-1185">Reference proteome</keyword>
<gene>
    <name evidence="1" type="ORF">HPB50_011126</name>
</gene>
<accession>A0ACB7S203</accession>